<dbReference type="EMBL" id="ML145112">
    <property type="protein sequence ID" value="TBU59635.1"/>
    <property type="molecule type" value="Genomic_DNA"/>
</dbReference>
<dbReference type="AlphaFoldDB" id="A0A4Q9NLW9"/>
<evidence type="ECO:0000313" key="2">
    <source>
        <dbReference type="EMBL" id="TBU59635.1"/>
    </source>
</evidence>
<proteinExistence type="predicted"/>
<protein>
    <recommendedName>
        <fullName evidence="1">Fungal-type protein kinase domain-containing protein</fullName>
    </recommendedName>
</protein>
<accession>A0A4Q9NLW9</accession>
<dbReference type="STRING" id="114155.A0A4Q9NLW9"/>
<gene>
    <name evidence="2" type="ORF">BD310DRAFT_1038389</name>
</gene>
<keyword evidence="3" id="KW-1185">Reference proteome</keyword>
<dbReference type="Pfam" id="PF17667">
    <property type="entry name" value="Pkinase_fungal"/>
    <property type="match status" value="1"/>
</dbReference>
<evidence type="ECO:0000259" key="1">
    <source>
        <dbReference type="Pfam" id="PF17667"/>
    </source>
</evidence>
<dbReference type="Proteomes" id="UP000292082">
    <property type="component" value="Unassembled WGS sequence"/>
</dbReference>
<feature type="domain" description="Fungal-type protein kinase" evidence="1">
    <location>
        <begin position="361"/>
        <end position="477"/>
    </location>
</feature>
<reference evidence="2 3" key="1">
    <citation type="submission" date="2019-01" db="EMBL/GenBank/DDBJ databases">
        <title>Draft genome sequences of three monokaryotic isolates of the white-rot basidiomycete fungus Dichomitus squalens.</title>
        <authorList>
            <consortium name="DOE Joint Genome Institute"/>
            <person name="Lopez S.C."/>
            <person name="Andreopoulos B."/>
            <person name="Pangilinan J."/>
            <person name="Lipzen A."/>
            <person name="Riley R."/>
            <person name="Ahrendt S."/>
            <person name="Ng V."/>
            <person name="Barry K."/>
            <person name="Daum C."/>
            <person name="Grigoriev I.V."/>
            <person name="Hilden K.S."/>
            <person name="Makela M.R."/>
            <person name="de Vries R.P."/>
        </authorList>
    </citation>
    <scope>NUCLEOTIDE SEQUENCE [LARGE SCALE GENOMIC DNA]</scope>
    <source>
        <strain evidence="2 3">CBS 464.89</strain>
    </source>
</reference>
<evidence type="ECO:0000313" key="3">
    <source>
        <dbReference type="Proteomes" id="UP000292082"/>
    </source>
</evidence>
<dbReference type="InterPro" id="IPR040976">
    <property type="entry name" value="Pkinase_fungal"/>
</dbReference>
<sequence length="618" mass="68834">MDVRINVLSPDIFIQASLRVAPGTVGEPPHLRLQSGARSLEPKSILDALNAAGACPGHELLWSEDIFSPQIGCKFGLYPLARDSFFGLNYPELRAVDVSFAWFSKESDPFDVAEETSPTWDAKTPHPVLDEILAHAARVARLQQRLWYFFVLFFGDKARLIRVDHVGIVTTTAFPYATSQGPLTTFLWHFAHASPVHRGHDPSVQRVVPTSEAGQKMLSRAALESARNPGNHVSQAFIESLDDACPWWRIEVHDARAGRVYPFVVGKPVYDESGMVGSGKHGYIALDLANLDGPFVYLEDTWRMAGIGDEQEGNVLRVLNANSIPFVRTVLCHGDLPGQVTMAPNLVPRYGGQHPMPPIFRRHYRVVVGEVCKPVEEFSNGKELIKGVWCCLKAHEGAWLAGIVHPNVHPANISLYESPGGEWVGMLGGWTSAGDEYRTPEHKETWMFASKRLLDNPTRTTAISDALESFFNVLLHVAIRFLPNNIACVSSFIHAYFEAYSRNAQDLPRAGLLKSQAMTRGILNLASPDSMERNTLHFVTSSQDRHPINDVFDELLSWIRTSYTPGYLLDSRDALRKFHNLESHTAMGNLLLTHIGRQDWPSQDRCLGNPERAVVSHA</sequence>
<name>A0A4Q9NLW9_9APHY</name>
<organism evidence="2 3">
    <name type="scientific">Dichomitus squalens</name>
    <dbReference type="NCBI Taxonomy" id="114155"/>
    <lineage>
        <taxon>Eukaryota</taxon>
        <taxon>Fungi</taxon>
        <taxon>Dikarya</taxon>
        <taxon>Basidiomycota</taxon>
        <taxon>Agaricomycotina</taxon>
        <taxon>Agaricomycetes</taxon>
        <taxon>Polyporales</taxon>
        <taxon>Polyporaceae</taxon>
        <taxon>Dichomitus</taxon>
    </lineage>
</organism>